<feature type="transmembrane region" description="Helical" evidence="7">
    <location>
        <begin position="86"/>
        <end position="110"/>
    </location>
</feature>
<feature type="region of interest" description="Disordered" evidence="6">
    <location>
        <begin position="243"/>
        <end position="280"/>
    </location>
</feature>
<evidence type="ECO:0000313" key="10">
    <source>
        <dbReference type="Proteomes" id="UP000799424"/>
    </source>
</evidence>
<evidence type="ECO:0000256" key="7">
    <source>
        <dbReference type="SAM" id="Phobius"/>
    </source>
</evidence>
<feature type="domain" description="Rhodopsin" evidence="8">
    <location>
        <begin position="3"/>
        <end position="194"/>
    </location>
</feature>
<dbReference type="PANTHER" id="PTHR33048">
    <property type="entry name" value="PTH11-LIKE INTEGRAL MEMBRANE PROTEIN (AFU_ORTHOLOGUE AFUA_5G11245)"/>
    <property type="match status" value="1"/>
</dbReference>
<evidence type="ECO:0000256" key="6">
    <source>
        <dbReference type="SAM" id="MobiDB-lite"/>
    </source>
</evidence>
<evidence type="ECO:0000256" key="5">
    <source>
        <dbReference type="ARBA" id="ARBA00038359"/>
    </source>
</evidence>
<evidence type="ECO:0000256" key="2">
    <source>
        <dbReference type="ARBA" id="ARBA00022692"/>
    </source>
</evidence>
<sequence>MAMEVIYLGTTTLTKLSILTFYRRITSSVISRPLLITIWASIIFVGAYGIASILALIFTCSPVEAYWYRFTTSWLRTHDYRCVDEVVYLVAVISISTAQDFIACMLPMFVVHKLRLPLRQKLGLAAIFLLGLATCGIGALRIHYAHRLYYYTRLNPSPTYDISWGALGSWVSTATETNTAIICASAPALKVYFRGWFNASGYETRSFGWYTHTRIEGINPPISNESRSKTPWTRLCRMASRESKSSHVEMVTPGDTQRGLSNAPTLVELNPPSPRRSLGS</sequence>
<dbReference type="Proteomes" id="UP000799424">
    <property type="component" value="Unassembled WGS sequence"/>
</dbReference>
<comment type="subcellular location">
    <subcellularLocation>
        <location evidence="1">Membrane</location>
        <topology evidence="1">Multi-pass membrane protein</topology>
    </subcellularLocation>
</comment>
<name>A0A6A7A452_9PLEO</name>
<dbReference type="Pfam" id="PF20684">
    <property type="entry name" value="Fung_rhodopsin"/>
    <property type="match status" value="1"/>
</dbReference>
<feature type="compositionally biased region" description="Polar residues" evidence="6">
    <location>
        <begin position="254"/>
        <end position="264"/>
    </location>
</feature>
<feature type="transmembrane region" description="Helical" evidence="7">
    <location>
        <begin position="6"/>
        <end position="22"/>
    </location>
</feature>
<dbReference type="InterPro" id="IPR049326">
    <property type="entry name" value="Rhodopsin_dom_fungi"/>
</dbReference>
<keyword evidence="2 7" id="KW-0812">Transmembrane</keyword>
<dbReference type="GO" id="GO:0016020">
    <property type="term" value="C:membrane"/>
    <property type="evidence" value="ECO:0007669"/>
    <property type="project" value="UniProtKB-SubCell"/>
</dbReference>
<evidence type="ECO:0000313" key="9">
    <source>
        <dbReference type="EMBL" id="KAF2827916.1"/>
    </source>
</evidence>
<comment type="similarity">
    <text evidence="5">Belongs to the SAT4 family.</text>
</comment>
<organism evidence="9 10">
    <name type="scientific">Ophiobolus disseminans</name>
    <dbReference type="NCBI Taxonomy" id="1469910"/>
    <lineage>
        <taxon>Eukaryota</taxon>
        <taxon>Fungi</taxon>
        <taxon>Dikarya</taxon>
        <taxon>Ascomycota</taxon>
        <taxon>Pezizomycotina</taxon>
        <taxon>Dothideomycetes</taxon>
        <taxon>Pleosporomycetidae</taxon>
        <taxon>Pleosporales</taxon>
        <taxon>Pleosporineae</taxon>
        <taxon>Phaeosphaeriaceae</taxon>
        <taxon>Ophiobolus</taxon>
    </lineage>
</organism>
<dbReference type="PANTHER" id="PTHR33048:SF129">
    <property type="entry name" value="INTEGRAL MEMBRANE PROTEIN-RELATED"/>
    <property type="match status" value="1"/>
</dbReference>
<proteinExistence type="inferred from homology"/>
<dbReference type="AlphaFoldDB" id="A0A6A7A452"/>
<dbReference type="OrthoDB" id="5329176at2759"/>
<reference evidence="9" key="1">
    <citation type="journal article" date="2020" name="Stud. Mycol.">
        <title>101 Dothideomycetes genomes: a test case for predicting lifestyles and emergence of pathogens.</title>
        <authorList>
            <person name="Haridas S."/>
            <person name="Albert R."/>
            <person name="Binder M."/>
            <person name="Bloem J."/>
            <person name="Labutti K."/>
            <person name="Salamov A."/>
            <person name="Andreopoulos B."/>
            <person name="Baker S."/>
            <person name="Barry K."/>
            <person name="Bills G."/>
            <person name="Bluhm B."/>
            <person name="Cannon C."/>
            <person name="Castanera R."/>
            <person name="Culley D."/>
            <person name="Daum C."/>
            <person name="Ezra D."/>
            <person name="Gonzalez J."/>
            <person name="Henrissat B."/>
            <person name="Kuo A."/>
            <person name="Liang C."/>
            <person name="Lipzen A."/>
            <person name="Lutzoni F."/>
            <person name="Magnuson J."/>
            <person name="Mondo S."/>
            <person name="Nolan M."/>
            <person name="Ohm R."/>
            <person name="Pangilinan J."/>
            <person name="Park H.-J."/>
            <person name="Ramirez L."/>
            <person name="Alfaro M."/>
            <person name="Sun H."/>
            <person name="Tritt A."/>
            <person name="Yoshinaga Y."/>
            <person name="Zwiers L.-H."/>
            <person name="Turgeon B."/>
            <person name="Goodwin S."/>
            <person name="Spatafora J."/>
            <person name="Crous P."/>
            <person name="Grigoriev I."/>
        </authorList>
    </citation>
    <scope>NUCLEOTIDE SEQUENCE</scope>
    <source>
        <strain evidence="9">CBS 113818</strain>
    </source>
</reference>
<keyword evidence="10" id="KW-1185">Reference proteome</keyword>
<dbReference type="EMBL" id="MU006223">
    <property type="protein sequence ID" value="KAF2827916.1"/>
    <property type="molecule type" value="Genomic_DNA"/>
</dbReference>
<keyword evidence="3 7" id="KW-1133">Transmembrane helix</keyword>
<dbReference type="InterPro" id="IPR052337">
    <property type="entry name" value="SAT4-like"/>
</dbReference>
<protein>
    <recommendedName>
        <fullName evidence="8">Rhodopsin domain-containing protein</fullName>
    </recommendedName>
</protein>
<evidence type="ECO:0000256" key="1">
    <source>
        <dbReference type="ARBA" id="ARBA00004141"/>
    </source>
</evidence>
<keyword evidence="4 7" id="KW-0472">Membrane</keyword>
<feature type="transmembrane region" description="Helical" evidence="7">
    <location>
        <begin position="122"/>
        <end position="144"/>
    </location>
</feature>
<accession>A0A6A7A452</accession>
<feature type="transmembrane region" description="Helical" evidence="7">
    <location>
        <begin position="34"/>
        <end position="58"/>
    </location>
</feature>
<evidence type="ECO:0000256" key="3">
    <source>
        <dbReference type="ARBA" id="ARBA00022989"/>
    </source>
</evidence>
<evidence type="ECO:0000256" key="4">
    <source>
        <dbReference type="ARBA" id="ARBA00023136"/>
    </source>
</evidence>
<evidence type="ECO:0000259" key="8">
    <source>
        <dbReference type="Pfam" id="PF20684"/>
    </source>
</evidence>
<gene>
    <name evidence="9" type="ORF">CC86DRAFT_289662</name>
</gene>